<evidence type="ECO:0000256" key="1">
    <source>
        <dbReference type="SAM" id="Phobius"/>
    </source>
</evidence>
<keyword evidence="3" id="KW-1185">Reference proteome</keyword>
<accession>A0A9N9RDP9</accession>
<evidence type="ECO:0000313" key="3">
    <source>
        <dbReference type="Proteomes" id="UP001153714"/>
    </source>
</evidence>
<keyword evidence="1" id="KW-0812">Transmembrane</keyword>
<dbReference type="Proteomes" id="UP001153714">
    <property type="component" value="Chromosome 7"/>
</dbReference>
<dbReference type="AlphaFoldDB" id="A0A9N9RDP9"/>
<reference evidence="2" key="1">
    <citation type="submission" date="2021-12" db="EMBL/GenBank/DDBJ databases">
        <authorList>
            <person name="King R."/>
        </authorList>
    </citation>
    <scope>NUCLEOTIDE SEQUENCE</scope>
</reference>
<name>A0A9N9RDP9_9NEOP</name>
<dbReference type="OrthoDB" id="414730at2759"/>
<reference evidence="2" key="2">
    <citation type="submission" date="2022-10" db="EMBL/GenBank/DDBJ databases">
        <authorList>
            <consortium name="ENA_rothamsted_submissions"/>
            <consortium name="culmorum"/>
            <person name="King R."/>
        </authorList>
    </citation>
    <scope>NUCLEOTIDE SEQUENCE</scope>
</reference>
<feature type="transmembrane region" description="Helical" evidence="1">
    <location>
        <begin position="7"/>
        <end position="25"/>
    </location>
</feature>
<protein>
    <recommendedName>
        <fullName evidence="4">Reverse transcriptase domain-containing protein</fullName>
    </recommendedName>
</protein>
<keyword evidence="1" id="KW-0472">Membrane</keyword>
<proteinExistence type="predicted"/>
<evidence type="ECO:0000313" key="2">
    <source>
        <dbReference type="EMBL" id="CAG9794626.1"/>
    </source>
</evidence>
<evidence type="ECO:0008006" key="4">
    <source>
        <dbReference type="Google" id="ProtNLM"/>
    </source>
</evidence>
<organism evidence="2 3">
    <name type="scientific">Diatraea saccharalis</name>
    <name type="common">sugarcane borer</name>
    <dbReference type="NCBI Taxonomy" id="40085"/>
    <lineage>
        <taxon>Eukaryota</taxon>
        <taxon>Metazoa</taxon>
        <taxon>Ecdysozoa</taxon>
        <taxon>Arthropoda</taxon>
        <taxon>Hexapoda</taxon>
        <taxon>Insecta</taxon>
        <taxon>Pterygota</taxon>
        <taxon>Neoptera</taxon>
        <taxon>Endopterygota</taxon>
        <taxon>Lepidoptera</taxon>
        <taxon>Glossata</taxon>
        <taxon>Ditrysia</taxon>
        <taxon>Pyraloidea</taxon>
        <taxon>Crambidae</taxon>
        <taxon>Crambinae</taxon>
        <taxon>Diatraea</taxon>
    </lineage>
</organism>
<keyword evidence="1" id="KW-1133">Transmembrane helix</keyword>
<gene>
    <name evidence="2" type="ORF">DIATSA_LOCUS11986</name>
</gene>
<dbReference type="EMBL" id="OU893338">
    <property type="protein sequence ID" value="CAG9794626.1"/>
    <property type="molecule type" value="Genomic_DNA"/>
</dbReference>
<sequence>MGIRQGFIPGPFLFLIYINALPFFVGPLCDSVRFADDISLIFNVEKRRNIFDDVNKNYDSVYSKLIQIKLDDEKFESVDSTILEKKAKNSARATRNKTEKRAALAEFFAFSSGRVSRRRFRERRVWGGNNPHSATEYHPLIITVDPDGGLERLPEGVQRRARVLAGAHAPRRGRLAPTAGTSANCCLFNN</sequence>